<dbReference type="InterPro" id="IPR012549">
    <property type="entry name" value="EptA-like_N"/>
</dbReference>
<evidence type="ECO:0000256" key="1">
    <source>
        <dbReference type="ARBA" id="ARBA00004429"/>
    </source>
</evidence>
<sequence>MKINRTMTFYPFSYTIMTLILSAYFAIFLNLPIYSDLKTIFNKLETVDTGFIISIPLFFFCTLNILFALFTWPKITKIFFSILIITSSIVCYASYNYGVIFDIDMIRNIVETNAGEATSYLSMNSVLWVIILGIIPTISLWLSPIRPERSVLRLVGKKLLTIGISLLGIIIIAMFYYQDYASVGRNNSYLRKLIIPTYYVHSLDRFIRENYLTAPMDYQQLGLDAYQPTPTASNGKPTLFVFVLGETARSQNYQLNGYPRETNPYTSKSDVIAFQHVSSCGTATAVSVPCMFSRLNKSDYNERVALHQDNVLDILNRAGVDVLWRENDGADKHVPARLREENLSRSSSNPLCNGTSCLDIKLLEDFQDKVASMKGNRIIVLHLIGSHGPTYYQRYPKEFAAFQPDCPRADIENCTQEQLINTYDNTIRYTDYVVGQTIDQLKSLEDRYNTAMIYMSDHGESLGEDGVYLHGLPYSIAPKYQTHVPLLLWMSPGFKQTKSVNEACLKTEAQQARISHDYLFDTLLGALDVTTQAYRPQQDVFAKCRASNPAMAIVQLSKKSAAPPTPLISTDTP</sequence>
<name>A0A1N6M1R6_9VIBR</name>
<dbReference type="EMBL" id="CP046269">
    <property type="protein sequence ID" value="QMV17064.1"/>
    <property type="molecule type" value="Genomic_DNA"/>
</dbReference>
<evidence type="ECO:0000256" key="7">
    <source>
        <dbReference type="ARBA" id="ARBA00023136"/>
    </source>
</evidence>
<dbReference type="RefSeq" id="WP_074371964.1">
    <property type="nucleotide sequence ID" value="NZ_AP024908.1"/>
</dbReference>
<dbReference type="GO" id="GO:0005886">
    <property type="term" value="C:plasma membrane"/>
    <property type="evidence" value="ECO:0007669"/>
    <property type="project" value="UniProtKB-SubCell"/>
</dbReference>
<dbReference type="Gene3D" id="3.40.720.10">
    <property type="entry name" value="Alkaline Phosphatase, subunit A"/>
    <property type="match status" value="1"/>
</dbReference>
<dbReference type="SUPFAM" id="SSF53649">
    <property type="entry name" value="Alkaline phosphatase-like"/>
    <property type="match status" value="1"/>
</dbReference>
<dbReference type="InterPro" id="IPR058130">
    <property type="entry name" value="PEA_transf_C"/>
</dbReference>
<dbReference type="Pfam" id="PF08019">
    <property type="entry name" value="EptA_B_N"/>
    <property type="match status" value="1"/>
</dbReference>
<dbReference type="Proteomes" id="UP000184774">
    <property type="component" value="Unassembled WGS sequence"/>
</dbReference>
<evidence type="ECO:0000256" key="8">
    <source>
        <dbReference type="SAM" id="Phobius"/>
    </source>
</evidence>
<dbReference type="EMBL" id="FSSB01000008">
    <property type="protein sequence ID" value="SIO93369.1"/>
    <property type="molecule type" value="Genomic_DNA"/>
</dbReference>
<evidence type="ECO:0000256" key="3">
    <source>
        <dbReference type="ARBA" id="ARBA00022519"/>
    </source>
</evidence>
<feature type="domain" description="Phosphoethanolamine transferase N-terminal" evidence="10">
    <location>
        <begin position="60"/>
        <end position="210"/>
    </location>
</feature>
<dbReference type="OrthoDB" id="9786870at2"/>
<keyword evidence="4 12" id="KW-0808">Transferase</keyword>
<dbReference type="PANTHER" id="PTHR30443:SF0">
    <property type="entry name" value="PHOSPHOETHANOLAMINE TRANSFERASE EPTA"/>
    <property type="match status" value="1"/>
</dbReference>
<dbReference type="CDD" id="cd16017">
    <property type="entry name" value="LptA"/>
    <property type="match status" value="1"/>
</dbReference>
<evidence type="ECO:0000313" key="11">
    <source>
        <dbReference type="EMBL" id="QMV17064.1"/>
    </source>
</evidence>
<feature type="transmembrane region" description="Helical" evidence="8">
    <location>
        <begin position="12"/>
        <end position="31"/>
    </location>
</feature>
<dbReference type="GO" id="GO:0009244">
    <property type="term" value="P:lipopolysaccharide core region biosynthetic process"/>
    <property type="evidence" value="ECO:0007669"/>
    <property type="project" value="TreeGrafter"/>
</dbReference>
<feature type="transmembrane region" description="Helical" evidence="8">
    <location>
        <begin position="126"/>
        <end position="147"/>
    </location>
</feature>
<dbReference type="GO" id="GO:0016776">
    <property type="term" value="F:phosphotransferase activity, phosphate group as acceptor"/>
    <property type="evidence" value="ECO:0007669"/>
    <property type="project" value="TreeGrafter"/>
</dbReference>
<evidence type="ECO:0000259" key="9">
    <source>
        <dbReference type="Pfam" id="PF00884"/>
    </source>
</evidence>
<reference evidence="11 14" key="3">
    <citation type="journal article" date="2020" name="J. Nat. Prod.">
        <title>Genomics-Metabolomics Profiling Disclosed Marine Vibrio spartinae 3.6 as a Producer of a New Branched Side Chain Prodigiosin.</title>
        <authorList>
            <person name="Vitale G.A."/>
            <person name="Sciarretta M."/>
            <person name="Palma Esposito F."/>
            <person name="January G.G."/>
            <person name="Giaccio M."/>
            <person name="Bunk B."/>
            <person name="Sproer C."/>
            <person name="Bajerski F."/>
            <person name="Power D."/>
            <person name="Festa C."/>
            <person name="Monti M.C."/>
            <person name="D'Auria M.V."/>
            <person name="de Pascale D."/>
        </authorList>
    </citation>
    <scope>NUCLEOTIDE SEQUENCE [LARGE SCALE GENOMIC DNA]</scope>
    <source>
        <strain evidence="11 14">3.6</strain>
    </source>
</reference>
<evidence type="ECO:0000313" key="13">
    <source>
        <dbReference type="Proteomes" id="UP000184774"/>
    </source>
</evidence>
<keyword evidence="14" id="KW-1185">Reference proteome</keyword>
<dbReference type="Pfam" id="PF00884">
    <property type="entry name" value="Sulfatase"/>
    <property type="match status" value="1"/>
</dbReference>
<dbReference type="InterPro" id="IPR000917">
    <property type="entry name" value="Sulfatase_N"/>
</dbReference>
<organism evidence="12 13">
    <name type="scientific">Vibrio spartinae</name>
    <dbReference type="NCBI Taxonomy" id="1918945"/>
    <lineage>
        <taxon>Bacteria</taxon>
        <taxon>Pseudomonadati</taxon>
        <taxon>Pseudomonadota</taxon>
        <taxon>Gammaproteobacteria</taxon>
        <taxon>Vibrionales</taxon>
        <taxon>Vibrionaceae</taxon>
        <taxon>Vibrio</taxon>
    </lineage>
</organism>
<evidence type="ECO:0000256" key="2">
    <source>
        <dbReference type="ARBA" id="ARBA00022475"/>
    </source>
</evidence>
<feature type="transmembrane region" description="Helical" evidence="8">
    <location>
        <begin position="78"/>
        <end position="95"/>
    </location>
</feature>
<keyword evidence="7 8" id="KW-0472">Membrane</keyword>
<evidence type="ECO:0000259" key="10">
    <source>
        <dbReference type="Pfam" id="PF08019"/>
    </source>
</evidence>
<keyword evidence="3" id="KW-0997">Cell inner membrane</keyword>
<dbReference type="InterPro" id="IPR017850">
    <property type="entry name" value="Alkaline_phosphatase_core_sf"/>
</dbReference>
<dbReference type="InterPro" id="IPR040423">
    <property type="entry name" value="PEA_transferase"/>
</dbReference>
<evidence type="ECO:0000256" key="5">
    <source>
        <dbReference type="ARBA" id="ARBA00022692"/>
    </source>
</evidence>
<feature type="transmembrane region" description="Helical" evidence="8">
    <location>
        <begin position="51"/>
        <end position="71"/>
    </location>
</feature>
<evidence type="ECO:0000256" key="6">
    <source>
        <dbReference type="ARBA" id="ARBA00022989"/>
    </source>
</evidence>
<protein>
    <submittedName>
        <fullName evidence="12">Phosphoethanolamine transferase EptA</fullName>
        <ecNumber evidence="12">2.7.-.-</ecNumber>
    </submittedName>
</protein>
<comment type="subcellular location">
    <subcellularLocation>
        <location evidence="1">Cell inner membrane</location>
        <topology evidence="1">Multi-pass membrane protein</topology>
    </subcellularLocation>
</comment>
<reference evidence="12 13" key="1">
    <citation type="submission" date="2016-12" db="EMBL/GenBank/DDBJ databases">
        <authorList>
            <person name="Song W.-J."/>
            <person name="Kurnit D.M."/>
        </authorList>
    </citation>
    <scope>NUCLEOTIDE SEQUENCE [LARGE SCALE GENOMIC DNA]</scope>
    <source>
        <strain evidence="12 13">CECT 9026</strain>
    </source>
</reference>
<accession>A0A1N6M1R6</accession>
<evidence type="ECO:0000313" key="12">
    <source>
        <dbReference type="EMBL" id="SIO93369.1"/>
    </source>
</evidence>
<feature type="domain" description="Sulfatase N-terminal" evidence="9">
    <location>
        <begin position="240"/>
        <end position="529"/>
    </location>
</feature>
<dbReference type="EC" id="2.7.-.-" evidence="12"/>
<keyword evidence="6 8" id="KW-1133">Transmembrane helix</keyword>
<proteinExistence type="predicted"/>
<keyword evidence="2" id="KW-1003">Cell membrane</keyword>
<dbReference type="PANTHER" id="PTHR30443">
    <property type="entry name" value="INNER MEMBRANE PROTEIN"/>
    <property type="match status" value="1"/>
</dbReference>
<reference evidence="11" key="2">
    <citation type="submission" date="2019-11" db="EMBL/GenBank/DDBJ databases">
        <authorList>
            <person name="January G."/>
            <person name="Bunk B."/>
        </authorList>
    </citation>
    <scope>NUCLEOTIDE SEQUENCE</scope>
    <source>
        <strain evidence="11">3.6</strain>
    </source>
</reference>
<keyword evidence="5 8" id="KW-0812">Transmembrane</keyword>
<dbReference type="AlphaFoldDB" id="A0A1N6M1R6"/>
<feature type="transmembrane region" description="Helical" evidence="8">
    <location>
        <begin position="159"/>
        <end position="177"/>
    </location>
</feature>
<dbReference type="Proteomes" id="UP000515264">
    <property type="component" value="Chromosome 2"/>
</dbReference>
<evidence type="ECO:0000256" key="4">
    <source>
        <dbReference type="ARBA" id="ARBA00022679"/>
    </source>
</evidence>
<dbReference type="NCBIfam" id="NF028537">
    <property type="entry name" value="P_eth_NH2_trans"/>
    <property type="match status" value="1"/>
</dbReference>
<gene>
    <name evidence="12" type="primary">eptA_3</name>
    <name evidence="12" type="ORF">VSP9026_01034</name>
    <name evidence="11" type="ORF">Vspart_04490</name>
</gene>
<evidence type="ECO:0000313" key="14">
    <source>
        <dbReference type="Proteomes" id="UP000515264"/>
    </source>
</evidence>